<dbReference type="Pfam" id="PF25084">
    <property type="entry name" value="LbH_EIF2B"/>
    <property type="match status" value="1"/>
</dbReference>
<dbReference type="SUPFAM" id="SSF51161">
    <property type="entry name" value="Trimeric LpxA-like enzymes"/>
    <property type="match status" value="1"/>
</dbReference>
<dbReference type="FunFam" id="3.90.550.10:FF:000066">
    <property type="entry name" value="Translation initiation factor eIF-2B subunit epsilon"/>
    <property type="match status" value="1"/>
</dbReference>
<name>A0A8H7PCL8_MORIS</name>
<dbReference type="InterPro" id="IPR056764">
    <property type="entry name" value="LbH_EIF2B3/5"/>
</dbReference>
<comment type="similarity">
    <text evidence="2">Belongs to the eIF-2B gamma/epsilon subunits family.</text>
</comment>
<dbReference type="Proteomes" id="UP000654370">
    <property type="component" value="Unassembled WGS sequence"/>
</dbReference>
<dbReference type="GO" id="GO:0005851">
    <property type="term" value="C:eukaryotic translation initiation factor 2B complex"/>
    <property type="evidence" value="ECO:0007669"/>
    <property type="project" value="TreeGrafter"/>
</dbReference>
<dbReference type="PANTHER" id="PTHR45887:SF1">
    <property type="entry name" value="TRANSLATION INITIATION FACTOR EIF-2B SUBUNIT EPSILON"/>
    <property type="match status" value="1"/>
</dbReference>
<dbReference type="GO" id="GO:0031369">
    <property type="term" value="F:translation initiation factor binding"/>
    <property type="evidence" value="ECO:0007669"/>
    <property type="project" value="InterPro"/>
</dbReference>
<dbReference type="InterPro" id="IPR035543">
    <property type="entry name" value="eIF-2B_epsilon_N"/>
</dbReference>
<dbReference type="GO" id="GO:0005829">
    <property type="term" value="C:cytosol"/>
    <property type="evidence" value="ECO:0007669"/>
    <property type="project" value="UniProtKB-SubCell"/>
</dbReference>
<proteinExistence type="inferred from homology"/>
<protein>
    <recommendedName>
        <fullName evidence="6">Translation initiation factor eIF2B subunit epsilon</fullName>
    </recommendedName>
    <alternativeName>
        <fullName evidence="7">eIF2B GDP-GTP exchange factor subunit epsilon</fullName>
    </alternativeName>
</protein>
<dbReference type="AlphaFoldDB" id="A0A8H7PCL8"/>
<keyword evidence="12" id="KW-1185">Reference proteome</keyword>
<evidence type="ECO:0000256" key="7">
    <source>
        <dbReference type="ARBA" id="ARBA00044345"/>
    </source>
</evidence>
<comment type="subcellular location">
    <subcellularLocation>
        <location evidence="1">Cytoplasm</location>
        <location evidence="1">Cytosol</location>
    </subcellularLocation>
</comment>
<dbReference type="Pfam" id="PF00483">
    <property type="entry name" value="NTP_transferase"/>
    <property type="match status" value="1"/>
</dbReference>
<gene>
    <name evidence="11" type="ORF">INT43_009093</name>
</gene>
<dbReference type="PANTHER" id="PTHR45887">
    <property type="entry name" value="TRANSLATION INITIATION FACTOR EIF-2B SUBUNIT EPSILON"/>
    <property type="match status" value="1"/>
</dbReference>
<feature type="domain" description="W2" evidence="10">
    <location>
        <begin position="542"/>
        <end position="708"/>
    </location>
</feature>
<dbReference type="SUPFAM" id="SSF48371">
    <property type="entry name" value="ARM repeat"/>
    <property type="match status" value="1"/>
</dbReference>
<evidence type="ECO:0000256" key="5">
    <source>
        <dbReference type="ARBA" id="ARBA00022917"/>
    </source>
</evidence>
<dbReference type="InterPro" id="IPR029044">
    <property type="entry name" value="Nucleotide-diphossugar_trans"/>
</dbReference>
<accession>A0A8H7PCL8</accession>
<feature type="region of interest" description="Disordered" evidence="9">
    <location>
        <begin position="503"/>
        <end position="530"/>
    </location>
</feature>
<evidence type="ECO:0000256" key="6">
    <source>
        <dbReference type="ARBA" id="ARBA00044144"/>
    </source>
</evidence>
<dbReference type="SUPFAM" id="SSF53448">
    <property type="entry name" value="Nucleotide-diphospho-sugar transferases"/>
    <property type="match status" value="1"/>
</dbReference>
<dbReference type="GO" id="GO:0003743">
    <property type="term" value="F:translation initiation factor activity"/>
    <property type="evidence" value="ECO:0007669"/>
    <property type="project" value="UniProtKB-KW"/>
</dbReference>
<dbReference type="Gene3D" id="1.25.40.180">
    <property type="match status" value="1"/>
</dbReference>
<dbReference type="Pfam" id="PF02020">
    <property type="entry name" value="W2"/>
    <property type="match status" value="1"/>
</dbReference>
<feature type="region of interest" description="Disordered" evidence="9">
    <location>
        <begin position="427"/>
        <end position="463"/>
    </location>
</feature>
<dbReference type="InterPro" id="IPR016024">
    <property type="entry name" value="ARM-type_fold"/>
</dbReference>
<reference evidence="11" key="1">
    <citation type="submission" date="2020-12" db="EMBL/GenBank/DDBJ databases">
        <title>Metabolic potential, ecology and presence of endohyphal bacteria is reflected in genomic diversity of Mucoromycotina.</title>
        <authorList>
            <person name="Muszewska A."/>
            <person name="Okrasinska A."/>
            <person name="Steczkiewicz K."/>
            <person name="Drgas O."/>
            <person name="Orlowska M."/>
            <person name="Perlinska-Lenart U."/>
            <person name="Aleksandrzak-Piekarczyk T."/>
            <person name="Szatraj K."/>
            <person name="Zielenkiewicz U."/>
            <person name="Pilsyk S."/>
            <person name="Malc E."/>
            <person name="Mieczkowski P."/>
            <person name="Kruszewska J.S."/>
            <person name="Biernat P."/>
            <person name="Pawlowska J."/>
        </authorList>
    </citation>
    <scope>NUCLEOTIDE SEQUENCE</scope>
    <source>
        <strain evidence="11">WA0000067209</strain>
    </source>
</reference>
<dbReference type="OrthoDB" id="424572at2759"/>
<dbReference type="InterPro" id="IPR003307">
    <property type="entry name" value="W2_domain"/>
</dbReference>
<dbReference type="InterPro" id="IPR044123">
    <property type="entry name" value="W2_eIF2B_epsilon"/>
</dbReference>
<dbReference type="CDD" id="cd11558">
    <property type="entry name" value="W2_eIF2B_epsilon"/>
    <property type="match status" value="1"/>
</dbReference>
<dbReference type="InterPro" id="IPR011004">
    <property type="entry name" value="Trimer_LpxA-like_sf"/>
</dbReference>
<feature type="compositionally biased region" description="Acidic residues" evidence="9">
    <location>
        <begin position="441"/>
        <end position="454"/>
    </location>
</feature>
<dbReference type="EMBL" id="JAEPQZ010000021">
    <property type="protein sequence ID" value="KAG2171432.1"/>
    <property type="molecule type" value="Genomic_DNA"/>
</dbReference>
<comment type="caution">
    <text evidence="11">The sequence shown here is derived from an EMBL/GenBank/DDBJ whole genome shotgun (WGS) entry which is preliminary data.</text>
</comment>
<evidence type="ECO:0000256" key="4">
    <source>
        <dbReference type="ARBA" id="ARBA00022540"/>
    </source>
</evidence>
<evidence type="ECO:0000256" key="1">
    <source>
        <dbReference type="ARBA" id="ARBA00004514"/>
    </source>
</evidence>
<comment type="subunit">
    <text evidence="8">Component of the translation initiation factor 2B (eIF2B) complex which is a heterodecamer of two sets of five different subunits: alpha, beta, gamma, delta and epsilon. Subunits alpha, beta and delta comprise a regulatory subcomplex and subunits epsilon and gamma comprise a catalytic subcomplex. Within the complex, the hexameric regulatory complex resides at the center, with the two heterodimeric catalytic subcomplexes bound on opposite sides.</text>
</comment>
<evidence type="ECO:0000313" key="11">
    <source>
        <dbReference type="EMBL" id="KAG2171432.1"/>
    </source>
</evidence>
<keyword evidence="5" id="KW-0648">Protein biosynthesis</keyword>
<dbReference type="GO" id="GO:0005085">
    <property type="term" value="F:guanyl-nucleotide exchange factor activity"/>
    <property type="evidence" value="ECO:0007669"/>
    <property type="project" value="InterPro"/>
</dbReference>
<dbReference type="PROSITE" id="PS51363">
    <property type="entry name" value="W2"/>
    <property type="match status" value="1"/>
</dbReference>
<evidence type="ECO:0000313" key="12">
    <source>
        <dbReference type="Proteomes" id="UP000654370"/>
    </source>
</evidence>
<dbReference type="Gene3D" id="3.90.550.10">
    <property type="entry name" value="Spore Coat Polysaccharide Biosynthesis Protein SpsA, Chain A"/>
    <property type="match status" value="1"/>
</dbReference>
<organism evidence="11 12">
    <name type="scientific">Mortierella isabellina</name>
    <name type="common">Filamentous fungus</name>
    <name type="synonym">Umbelopsis isabellina</name>
    <dbReference type="NCBI Taxonomy" id="91625"/>
    <lineage>
        <taxon>Eukaryota</taxon>
        <taxon>Fungi</taxon>
        <taxon>Fungi incertae sedis</taxon>
        <taxon>Mucoromycota</taxon>
        <taxon>Mucoromycotina</taxon>
        <taxon>Umbelopsidomycetes</taxon>
        <taxon>Umbelopsidales</taxon>
        <taxon>Umbelopsidaceae</taxon>
        <taxon>Umbelopsis</taxon>
    </lineage>
</organism>
<evidence type="ECO:0000256" key="3">
    <source>
        <dbReference type="ARBA" id="ARBA00022490"/>
    </source>
</evidence>
<dbReference type="Gene3D" id="2.160.10.10">
    <property type="entry name" value="Hexapeptide repeat proteins"/>
    <property type="match status" value="1"/>
</dbReference>
<evidence type="ECO:0000256" key="9">
    <source>
        <dbReference type="SAM" id="MobiDB-lite"/>
    </source>
</evidence>
<evidence type="ECO:0000256" key="8">
    <source>
        <dbReference type="ARBA" id="ARBA00046432"/>
    </source>
</evidence>
<dbReference type="InterPro" id="IPR051956">
    <property type="entry name" value="eIF2B_epsilon"/>
</dbReference>
<evidence type="ECO:0000259" key="10">
    <source>
        <dbReference type="PROSITE" id="PS51363"/>
    </source>
</evidence>
<keyword evidence="4" id="KW-0396">Initiation factor</keyword>
<dbReference type="SMART" id="SM00515">
    <property type="entry name" value="eIF5C"/>
    <property type="match status" value="1"/>
</dbReference>
<keyword evidence="3" id="KW-0963">Cytoplasm</keyword>
<dbReference type="InterPro" id="IPR005835">
    <property type="entry name" value="NTP_transferase_dom"/>
</dbReference>
<sequence length="711" mass="79986">MPPKSKLKQSHNETEAEQPLQAVVLADSYNSRFMPLTYEKPRCLLPVCNVPLIEYTLEFLAISGVQEVFVIATMHAEQIKAHIDSSKWSRKNDSTLQVEVIHASECLSVGDALRELDARQLISTDFILVGGDVVSNMTLDKALEEHRSRKRNDGKHTDKNAIMTMVLREGSSHHPSRARGEESIFVIDPTTSECVHFEPLETFPRTKRVDLNTEIFERHTEIECRNDLIDPLIDICSMEVPALFTENFDWQSLRSDFVRGVLTSDILGKTIYTHISNESYAARIQNSQQYDSVSNDILKRWTFPIVPETNLQETDLYEYSRGNIYKGSRVILSKSCIVEDNVQIGSGTVVGENTRIINSVIGKNCKIGNDVNIEGAYLWDNVVIGDGTNVKRSIIANDAIILDDTILSEGCIVSFNVTLGPNIKLPRYTRVGSQPQPKDDFFDDDENSDDDDQDDSARPDINLGEQGAGYIWIDKGDNDEDSDPRNMKIASLAFDLQDLNVGKDHGDGSDSASEIGDISDSDSDMGSTSEMWHPEQSQILAARKVEEFKRELEQSISRAFAEDHTVELAALEITGLRMSANGSYDDVREVVVPAILNQVDMSKPLPSIKAVMQKWASLIEKVTHGKDDQVHVLYILQMYCADHEQMQKLFIPSIRLLYEDDVVEEDAIFKWYNSDRSKQLGSPATSLREKATAMIKWLEEAEEEDSDDDDE</sequence>
<evidence type="ECO:0000256" key="2">
    <source>
        <dbReference type="ARBA" id="ARBA00007878"/>
    </source>
</evidence>
<dbReference type="CDD" id="cd04197">
    <property type="entry name" value="eIF-2B_epsilon_N"/>
    <property type="match status" value="1"/>
</dbReference>